<dbReference type="InterPro" id="IPR023614">
    <property type="entry name" value="Porin_dom_sf"/>
</dbReference>
<evidence type="ECO:0000313" key="2">
    <source>
        <dbReference type="EMBL" id="WXK48385.1"/>
    </source>
</evidence>
<evidence type="ECO:0000256" key="1">
    <source>
        <dbReference type="SAM" id="SignalP"/>
    </source>
</evidence>
<sequence length="382" mass="44084">MKKKLNLLLFIAFWVPVTVFSQDRQQPTDSTTTKEIKYPVFKVKGLFQSRYIVGLHDKVDVNGMHHETDKYTNNTFDVKRVRFSTAVAISEWAEVNVLLNLADFKSDPKNKVLENAYIQYKITEDFAVILGQFRPSFGLENTFPVDIVKSMDFSNQYYEFGSNGWESFQIGAGIIGTTHISTLPVKYALTVFNGNGRNQNNDKDNGKQFAGRTVITLSKKNQFNLGLNGGYGKVFDEPVYAAGIDISGLFNLGRKFSLEFQAEAKQGTNHYRYFLIPVADRTVELKDYQVRGWYALPNLKYNVGKPRFNSIEISCRYEELDLNFKRDSNIRRTVLPMVGFEFLKNYNSRLQLGFQMDFYEKEISNTTTYNNKLFIMQIQSRF</sequence>
<reference evidence="2 3" key="1">
    <citation type="submission" date="2024-02" db="EMBL/GenBank/DDBJ databases">
        <title>complete genome of Flavobacterium ginsenosidimutans Str. YTB16.</title>
        <authorList>
            <person name="Wang Q."/>
        </authorList>
    </citation>
    <scope>NUCLEOTIDE SEQUENCE [LARGE SCALE GENOMIC DNA]</scope>
    <source>
        <strain evidence="2 3">YTB16</strain>
    </source>
</reference>
<dbReference type="Proteomes" id="UP001447857">
    <property type="component" value="Chromosome"/>
</dbReference>
<dbReference type="Pfam" id="PF07396">
    <property type="entry name" value="Porin_O_P"/>
    <property type="match status" value="1"/>
</dbReference>
<dbReference type="RefSeq" id="WP_338839164.1">
    <property type="nucleotide sequence ID" value="NZ_CP147988.1"/>
</dbReference>
<keyword evidence="3" id="KW-1185">Reference proteome</keyword>
<dbReference type="EMBL" id="CP147988">
    <property type="protein sequence ID" value="WXK48385.1"/>
    <property type="molecule type" value="Genomic_DNA"/>
</dbReference>
<feature type="signal peptide" evidence="1">
    <location>
        <begin position="1"/>
        <end position="21"/>
    </location>
</feature>
<protein>
    <submittedName>
        <fullName evidence="2">Porin</fullName>
    </submittedName>
</protein>
<evidence type="ECO:0000313" key="3">
    <source>
        <dbReference type="Proteomes" id="UP001447857"/>
    </source>
</evidence>
<feature type="chain" id="PRO_5046724482" evidence="1">
    <location>
        <begin position="22"/>
        <end position="382"/>
    </location>
</feature>
<dbReference type="Gene3D" id="2.40.160.10">
    <property type="entry name" value="Porin"/>
    <property type="match status" value="1"/>
</dbReference>
<organism evidence="2 3">
    <name type="scientific">Flavobacterium ginsenosidimutans</name>
    <dbReference type="NCBI Taxonomy" id="687844"/>
    <lineage>
        <taxon>Bacteria</taxon>
        <taxon>Pseudomonadati</taxon>
        <taxon>Bacteroidota</taxon>
        <taxon>Flavobacteriia</taxon>
        <taxon>Flavobacteriales</taxon>
        <taxon>Flavobacteriaceae</taxon>
        <taxon>Flavobacterium</taxon>
    </lineage>
</organism>
<proteinExistence type="predicted"/>
<gene>
    <name evidence="2" type="ORF">V6624_15255</name>
</gene>
<keyword evidence="1" id="KW-0732">Signal</keyword>
<dbReference type="InterPro" id="IPR010870">
    <property type="entry name" value="Porin_O/P"/>
</dbReference>
<accession>A0ABZ2Q2H4</accession>
<name>A0ABZ2Q2H4_9FLAO</name>